<sequence>MIPLSQATSQASRISRRNVIVNGEEKSSSKSSSSRGSSERVSASSRICSTPLPPPQPSQIRIAYLHSEPLCRRDAGHAHRPEFTLAKASDLTSVSSATSDLIDLTDPSDLIPVDVLNTEAEFRCLCQAAEELEQHRSESAPPTESSESTKSTPPPSHVCVGGGSPSLLLQPLTASVRALRSLLTVSGASVLHFGGHGFADGSLLLESPSGDGTGVSVAPAALGQLFDAGRRSEGGAQPTLLAILSACHSQAAGEAFVAAGVHPQPGPGRSRPPVRLPVLSGAVWGKDGGGIFLYRRVRSEGGLVPPEAEAEADPTQPR</sequence>
<dbReference type="AlphaFoldDB" id="A0A7S1C1G4"/>
<reference evidence="2" key="1">
    <citation type="submission" date="2021-01" db="EMBL/GenBank/DDBJ databases">
        <authorList>
            <person name="Corre E."/>
            <person name="Pelletier E."/>
            <person name="Niang G."/>
            <person name="Scheremetjew M."/>
            <person name="Finn R."/>
            <person name="Kale V."/>
            <person name="Holt S."/>
            <person name="Cochrane G."/>
            <person name="Meng A."/>
            <person name="Brown T."/>
            <person name="Cohen L."/>
        </authorList>
    </citation>
    <scope>NUCLEOTIDE SEQUENCE</scope>
    <source>
        <strain evidence="2">308</strain>
    </source>
</reference>
<feature type="compositionally biased region" description="Low complexity" evidence="1">
    <location>
        <begin position="29"/>
        <end position="49"/>
    </location>
</feature>
<feature type="compositionally biased region" description="Low complexity" evidence="1">
    <location>
        <begin position="139"/>
        <end position="151"/>
    </location>
</feature>
<gene>
    <name evidence="2" type="ORF">CHYS00102_LOCUS29880</name>
</gene>
<evidence type="ECO:0000256" key="1">
    <source>
        <dbReference type="SAM" id="MobiDB-lite"/>
    </source>
</evidence>
<name>A0A7S1C1G4_9STRA</name>
<feature type="region of interest" description="Disordered" evidence="1">
    <location>
        <begin position="133"/>
        <end position="162"/>
    </location>
</feature>
<accession>A0A7S1C1G4</accession>
<proteinExistence type="predicted"/>
<protein>
    <recommendedName>
        <fullName evidence="3">CHAT domain-containing protein</fullName>
    </recommendedName>
</protein>
<feature type="region of interest" description="Disordered" evidence="1">
    <location>
        <begin position="1"/>
        <end position="58"/>
    </location>
</feature>
<evidence type="ECO:0000313" key="2">
    <source>
        <dbReference type="EMBL" id="CAD8902661.1"/>
    </source>
</evidence>
<feature type="compositionally biased region" description="Polar residues" evidence="1">
    <location>
        <begin position="1"/>
        <end position="13"/>
    </location>
</feature>
<evidence type="ECO:0008006" key="3">
    <source>
        <dbReference type="Google" id="ProtNLM"/>
    </source>
</evidence>
<organism evidence="2">
    <name type="scientific">Corethron hystrix</name>
    <dbReference type="NCBI Taxonomy" id="216773"/>
    <lineage>
        <taxon>Eukaryota</taxon>
        <taxon>Sar</taxon>
        <taxon>Stramenopiles</taxon>
        <taxon>Ochrophyta</taxon>
        <taxon>Bacillariophyta</taxon>
        <taxon>Coscinodiscophyceae</taxon>
        <taxon>Corethrophycidae</taxon>
        <taxon>Corethrales</taxon>
        <taxon>Corethraceae</taxon>
        <taxon>Corethron</taxon>
    </lineage>
</organism>
<dbReference type="EMBL" id="HBFR01040861">
    <property type="protein sequence ID" value="CAD8902661.1"/>
    <property type="molecule type" value="Transcribed_RNA"/>
</dbReference>